<dbReference type="Proteomes" id="UP000225706">
    <property type="component" value="Unassembled WGS sequence"/>
</dbReference>
<keyword evidence="1" id="KW-0175">Coiled coil</keyword>
<comment type="caution">
    <text evidence="3">The sequence shown here is derived from an EMBL/GenBank/DDBJ whole genome shotgun (WGS) entry which is preliminary data.</text>
</comment>
<keyword evidence="2" id="KW-0732">Signal</keyword>
<keyword evidence="4" id="KW-1185">Reference proteome</keyword>
<proteinExistence type="predicted"/>
<protein>
    <submittedName>
        <fullName evidence="3">Uncharacterized protein</fullName>
    </submittedName>
</protein>
<sequence>MMKVSLLFLAALVVVLLLHTSHYSEASEISQVLKREIQELRDEIEKRRKRKPCGLTWHFGRCKGRGKRSYWDKRRGIADQGTSFSSFGSDDMDALFNDWINEE</sequence>
<accession>A0A2B4SSG0</accession>
<evidence type="ECO:0000256" key="2">
    <source>
        <dbReference type="SAM" id="SignalP"/>
    </source>
</evidence>
<evidence type="ECO:0000313" key="4">
    <source>
        <dbReference type="Proteomes" id="UP000225706"/>
    </source>
</evidence>
<feature type="coiled-coil region" evidence="1">
    <location>
        <begin position="23"/>
        <end position="50"/>
    </location>
</feature>
<dbReference type="EMBL" id="LSMT01000018">
    <property type="protein sequence ID" value="PFX32841.1"/>
    <property type="molecule type" value="Genomic_DNA"/>
</dbReference>
<dbReference type="AlphaFoldDB" id="A0A2B4SSG0"/>
<name>A0A2B4SSG0_STYPI</name>
<feature type="chain" id="PRO_5013287451" evidence="2">
    <location>
        <begin position="27"/>
        <end position="103"/>
    </location>
</feature>
<evidence type="ECO:0000313" key="3">
    <source>
        <dbReference type="EMBL" id="PFX32841.1"/>
    </source>
</evidence>
<reference evidence="4" key="1">
    <citation type="journal article" date="2017" name="bioRxiv">
        <title>Comparative analysis of the genomes of Stylophora pistillata and Acropora digitifera provides evidence for extensive differences between species of corals.</title>
        <authorList>
            <person name="Voolstra C.R."/>
            <person name="Li Y."/>
            <person name="Liew Y.J."/>
            <person name="Baumgarten S."/>
            <person name="Zoccola D."/>
            <person name="Flot J.-F."/>
            <person name="Tambutte S."/>
            <person name="Allemand D."/>
            <person name="Aranda M."/>
        </authorList>
    </citation>
    <scope>NUCLEOTIDE SEQUENCE [LARGE SCALE GENOMIC DNA]</scope>
</reference>
<gene>
    <name evidence="3" type="ORF">AWC38_SpisGene2323</name>
</gene>
<organism evidence="3 4">
    <name type="scientific">Stylophora pistillata</name>
    <name type="common">Smooth cauliflower coral</name>
    <dbReference type="NCBI Taxonomy" id="50429"/>
    <lineage>
        <taxon>Eukaryota</taxon>
        <taxon>Metazoa</taxon>
        <taxon>Cnidaria</taxon>
        <taxon>Anthozoa</taxon>
        <taxon>Hexacorallia</taxon>
        <taxon>Scleractinia</taxon>
        <taxon>Astrocoeniina</taxon>
        <taxon>Pocilloporidae</taxon>
        <taxon>Stylophora</taxon>
    </lineage>
</organism>
<feature type="signal peptide" evidence="2">
    <location>
        <begin position="1"/>
        <end position="26"/>
    </location>
</feature>
<evidence type="ECO:0000256" key="1">
    <source>
        <dbReference type="SAM" id="Coils"/>
    </source>
</evidence>